<evidence type="ECO:0000259" key="1">
    <source>
        <dbReference type="Pfam" id="PF00535"/>
    </source>
</evidence>
<dbReference type="RefSeq" id="WP_200786105.1">
    <property type="nucleotide sequence ID" value="NZ_JAEDAO010000001.1"/>
</dbReference>
<accession>A0A934PVL3</accession>
<dbReference type="Pfam" id="PF00535">
    <property type="entry name" value="Glycos_transf_2"/>
    <property type="match status" value="1"/>
</dbReference>
<sequence length="727" mass="80486">MGAEALRAWLRRAAHVGYVYTPLPITWKTRIARGVYAMAGWAFRGDRNYELWSREGQASKLAVPARPLEDATIATLLATLRFDEVDDPLVSIIIPAYGNLRHTLACVRSIHEHLPQASVEVIVAEDASGDTEILRLRAIQGLRFLLHPANLGFLRSCNAAAAHARGRYIYLLNNDTEVTDGWLDQLLALFTADPGCGMAGSKLVFPDGSLQEAGGIVWRHGGSDNYGRLGSPTASAFNYVREVDYCSGASLLIPAGLFRQLGGFDEHFAPAYWEDTDLAFRVRAAGLRVLYQPRSVVIHHEGISHGKDATTGLKAWHVRNRAKFVERWREVLQADHLDEDWDPLRTPDRPRARRMVLVVDDHVPQPDRDAGSRSMWCLMQALLGMGFIVKFWPEDGVANPVYAGQLQQAGVQVLAGPEFKGRFREWLVANRDRLDHVILSRPSVAPAFITDIRRASRSRILYYGHDLHHARLQGEADLTGSRVARHEARAMQKLEVGLWRQVDAVYYPSSLETDVVRATVPGVRAYTLPLYFFDDVPAIPGPQQREGLLFVAGFDRPPNVDAALWFVKEVLPRVRAATNLPVRLLLAGSRPADEVRALAGEGVEVTGFVSDDQLLALYRSARVAVVPLRMGAGMKGKVIEALHHGLPLVTTPIGAQGLERLEDVCAVTLDPEAMAQAIVRLLTDDAAWHRTSSGQRTYMEGRFSLDAMVRALQLGMDATAREEEATA</sequence>
<name>A0A934PVL3_9BURK</name>
<dbReference type="AlphaFoldDB" id="A0A934PVL3"/>
<dbReference type="SUPFAM" id="SSF53448">
    <property type="entry name" value="Nucleotide-diphospho-sugar transferases"/>
    <property type="match status" value="1"/>
</dbReference>
<keyword evidence="3" id="KW-1185">Reference proteome</keyword>
<dbReference type="Gene3D" id="3.40.50.2000">
    <property type="entry name" value="Glycogen Phosphorylase B"/>
    <property type="match status" value="1"/>
</dbReference>
<dbReference type="InterPro" id="IPR001173">
    <property type="entry name" value="Glyco_trans_2-like"/>
</dbReference>
<dbReference type="PANTHER" id="PTHR43179:SF7">
    <property type="entry name" value="RHAMNOSYLTRANSFERASE WBBL"/>
    <property type="match status" value="1"/>
</dbReference>
<evidence type="ECO:0000313" key="2">
    <source>
        <dbReference type="EMBL" id="MBK0391279.1"/>
    </source>
</evidence>
<protein>
    <submittedName>
        <fullName evidence="2">Glycosyltransferase</fullName>
    </submittedName>
</protein>
<proteinExistence type="predicted"/>
<organism evidence="2 3">
    <name type="scientific">Ramlibacter algicola</name>
    <dbReference type="NCBI Taxonomy" id="2795217"/>
    <lineage>
        <taxon>Bacteria</taxon>
        <taxon>Pseudomonadati</taxon>
        <taxon>Pseudomonadota</taxon>
        <taxon>Betaproteobacteria</taxon>
        <taxon>Burkholderiales</taxon>
        <taxon>Comamonadaceae</taxon>
        <taxon>Ramlibacter</taxon>
    </lineage>
</organism>
<dbReference type="Gene3D" id="3.90.550.10">
    <property type="entry name" value="Spore Coat Polysaccharide Biosynthesis Protein SpsA, Chain A"/>
    <property type="match status" value="1"/>
</dbReference>
<dbReference type="SUPFAM" id="SSF53756">
    <property type="entry name" value="UDP-Glycosyltransferase/glycogen phosphorylase"/>
    <property type="match status" value="1"/>
</dbReference>
<comment type="caution">
    <text evidence="2">The sequence shown here is derived from an EMBL/GenBank/DDBJ whole genome shotgun (WGS) entry which is preliminary data.</text>
</comment>
<dbReference type="CDD" id="cd04186">
    <property type="entry name" value="GT_2_like_c"/>
    <property type="match status" value="1"/>
</dbReference>
<dbReference type="EMBL" id="JAEDAO010000001">
    <property type="protein sequence ID" value="MBK0391279.1"/>
    <property type="molecule type" value="Genomic_DNA"/>
</dbReference>
<dbReference type="PANTHER" id="PTHR43179">
    <property type="entry name" value="RHAMNOSYLTRANSFERASE WBBL"/>
    <property type="match status" value="1"/>
</dbReference>
<evidence type="ECO:0000313" key="3">
    <source>
        <dbReference type="Proteomes" id="UP000617041"/>
    </source>
</evidence>
<gene>
    <name evidence="2" type="ORF">I8E28_01630</name>
</gene>
<dbReference type="Pfam" id="PF13692">
    <property type="entry name" value="Glyco_trans_1_4"/>
    <property type="match status" value="1"/>
</dbReference>
<dbReference type="CDD" id="cd03801">
    <property type="entry name" value="GT4_PimA-like"/>
    <property type="match status" value="1"/>
</dbReference>
<dbReference type="InterPro" id="IPR029044">
    <property type="entry name" value="Nucleotide-diphossugar_trans"/>
</dbReference>
<reference evidence="2" key="1">
    <citation type="submission" date="2020-12" db="EMBL/GenBank/DDBJ databases">
        <title>Ramlibacter sp. nov., isolated from a freshwater alga, Cryptomonas.</title>
        <authorList>
            <person name="Kim H.M."/>
            <person name="Jeon C.O."/>
        </authorList>
    </citation>
    <scope>NUCLEOTIDE SEQUENCE</scope>
    <source>
        <strain evidence="2">CrO1</strain>
    </source>
</reference>
<dbReference type="Proteomes" id="UP000617041">
    <property type="component" value="Unassembled WGS sequence"/>
</dbReference>
<feature type="domain" description="Glycosyltransferase 2-like" evidence="1">
    <location>
        <begin position="91"/>
        <end position="194"/>
    </location>
</feature>